<evidence type="ECO:0000256" key="3">
    <source>
        <dbReference type="ARBA" id="ARBA00022753"/>
    </source>
</evidence>
<comment type="subcellular location">
    <subcellularLocation>
        <location evidence="1">Endosome</location>
    </subcellularLocation>
</comment>
<dbReference type="Ensembl" id="ENSMZET00005020696.1">
    <property type="protein sequence ID" value="ENSMZEP00005020049.1"/>
    <property type="gene ID" value="ENSMZEG00005015050.1"/>
</dbReference>
<dbReference type="GO" id="GO:0006900">
    <property type="term" value="P:vesicle budding from membrane"/>
    <property type="evidence" value="ECO:0007669"/>
    <property type="project" value="TreeGrafter"/>
</dbReference>
<feature type="coiled-coil region" evidence="4">
    <location>
        <begin position="188"/>
        <end position="215"/>
    </location>
</feature>
<evidence type="ECO:0000313" key="5">
    <source>
        <dbReference type="Ensembl" id="ENSMZEP00005020049.1"/>
    </source>
</evidence>
<dbReference type="Gene3D" id="1.10.287.1060">
    <property type="entry name" value="ESAT-6-like"/>
    <property type="match status" value="1"/>
</dbReference>
<dbReference type="STRING" id="106582.ENSMZEP00005020049"/>
<dbReference type="PANTHER" id="PTHR22761:SF10">
    <property type="entry name" value="GH13992P"/>
    <property type="match status" value="1"/>
</dbReference>
<keyword evidence="4" id="KW-0175">Coiled coil</keyword>
<organism evidence="5 6">
    <name type="scientific">Maylandia zebra</name>
    <name type="common">zebra mbuna</name>
    <dbReference type="NCBI Taxonomy" id="106582"/>
    <lineage>
        <taxon>Eukaryota</taxon>
        <taxon>Metazoa</taxon>
        <taxon>Chordata</taxon>
        <taxon>Craniata</taxon>
        <taxon>Vertebrata</taxon>
        <taxon>Euteleostomi</taxon>
        <taxon>Actinopterygii</taxon>
        <taxon>Neopterygii</taxon>
        <taxon>Teleostei</taxon>
        <taxon>Neoteleostei</taxon>
        <taxon>Acanthomorphata</taxon>
        <taxon>Ovalentaria</taxon>
        <taxon>Cichlomorphae</taxon>
        <taxon>Cichliformes</taxon>
        <taxon>Cichlidae</taxon>
        <taxon>African cichlids</taxon>
        <taxon>Pseudocrenilabrinae</taxon>
        <taxon>Haplochromini</taxon>
        <taxon>Maylandia</taxon>
        <taxon>Maylandia zebra complex</taxon>
    </lineage>
</organism>
<evidence type="ECO:0000256" key="1">
    <source>
        <dbReference type="ARBA" id="ARBA00004177"/>
    </source>
</evidence>
<dbReference type="AlphaFoldDB" id="A0A3P9CDF2"/>
<reference evidence="5" key="2">
    <citation type="submission" date="2025-08" db="UniProtKB">
        <authorList>
            <consortium name="Ensembl"/>
        </authorList>
    </citation>
    <scope>IDENTIFICATION</scope>
</reference>
<dbReference type="GO" id="GO:0032511">
    <property type="term" value="P:late endosome to vacuole transport via multivesicular body sorting pathway"/>
    <property type="evidence" value="ECO:0007669"/>
    <property type="project" value="TreeGrafter"/>
</dbReference>
<evidence type="ECO:0000256" key="4">
    <source>
        <dbReference type="SAM" id="Coils"/>
    </source>
</evidence>
<comment type="similarity">
    <text evidence="2">Belongs to the SNF7 family.</text>
</comment>
<reference evidence="5" key="3">
    <citation type="submission" date="2025-09" db="UniProtKB">
        <authorList>
            <consortium name="Ensembl"/>
        </authorList>
    </citation>
    <scope>IDENTIFICATION</scope>
</reference>
<dbReference type="Pfam" id="PF03357">
    <property type="entry name" value="Snf7"/>
    <property type="match status" value="1"/>
</dbReference>
<dbReference type="GO" id="GO:0000815">
    <property type="term" value="C:ESCRT III complex"/>
    <property type="evidence" value="ECO:0007669"/>
    <property type="project" value="TreeGrafter"/>
</dbReference>
<dbReference type="PANTHER" id="PTHR22761">
    <property type="entry name" value="CHARGED MULTIVESICULAR BODY PROTEIN"/>
    <property type="match status" value="1"/>
</dbReference>
<dbReference type="InterPro" id="IPR005024">
    <property type="entry name" value="Snf7_fam"/>
</dbReference>
<evidence type="ECO:0000313" key="6">
    <source>
        <dbReference type="Proteomes" id="UP000265160"/>
    </source>
</evidence>
<dbReference type="GO" id="GO:0009898">
    <property type="term" value="C:cytoplasmic side of plasma membrane"/>
    <property type="evidence" value="ECO:0007669"/>
    <property type="project" value="TreeGrafter"/>
</dbReference>
<evidence type="ECO:0000256" key="2">
    <source>
        <dbReference type="ARBA" id="ARBA00006190"/>
    </source>
</evidence>
<keyword evidence="6" id="KW-1185">Reference proteome</keyword>
<name>A0A3P9CDF2_9CICH</name>
<dbReference type="GeneTree" id="ENSGT00940000178939"/>
<proteinExistence type="inferred from homology"/>
<sequence length="305" mass="35149">MEKLPARGELLVKKKEFMKKKIDHLEFFAKKNSTINRRAALQALRRKKFYEKHINYIDCALKAMRAIYEHIEIINKVSDLMKDIAEEEDETGGMLESLCTPVGFEGEFNEGELLAELEKLEKNVDENLFEADEAEDGNPCPKVLTTTLPSHRGFCREIITKVNDPIKDIIEEQDVTEDLLDSLYTAVRFEVEFNEDELMEELEKLQKNLDESFNDSDGEEAGVLCPKVLTTGSHSHPGKNSQESFFMIPAVCCGVYKFTQVAQGFVLFCFFFLKVNTDEENIEDDLEYLRRWATAPRERTISYNI</sequence>
<protein>
    <submittedName>
        <fullName evidence="5">Charged multivesicular body protein 4b</fullName>
    </submittedName>
</protein>
<dbReference type="Proteomes" id="UP000265160">
    <property type="component" value="LG7"/>
</dbReference>
<dbReference type="GO" id="GO:0005771">
    <property type="term" value="C:multivesicular body"/>
    <property type="evidence" value="ECO:0007669"/>
    <property type="project" value="TreeGrafter"/>
</dbReference>
<accession>A0A3P9CDF2</accession>
<keyword evidence="3" id="KW-0967">Endosome</keyword>
<reference evidence="5 6" key="1">
    <citation type="journal article" date="2014" name="Nature">
        <title>The genomic substrate for adaptive radiation in African cichlid fish.</title>
        <authorList>
            <person name="Brawand D."/>
            <person name="Wagner C.E."/>
            <person name="Li Y.I."/>
            <person name="Malinsky M."/>
            <person name="Keller I."/>
            <person name="Fan S."/>
            <person name="Simakov O."/>
            <person name="Ng A.Y."/>
            <person name="Lim Z.W."/>
            <person name="Bezault E."/>
            <person name="Turner-Maier J."/>
            <person name="Johnson J."/>
            <person name="Alcazar R."/>
            <person name="Noh H.J."/>
            <person name="Russell P."/>
            <person name="Aken B."/>
            <person name="Alfoldi J."/>
            <person name="Amemiya C."/>
            <person name="Azzouzi N."/>
            <person name="Baroiller J.F."/>
            <person name="Barloy-Hubler F."/>
            <person name="Berlin A."/>
            <person name="Bloomquist R."/>
            <person name="Carleton K.L."/>
            <person name="Conte M.A."/>
            <person name="D'Cotta H."/>
            <person name="Eshel O."/>
            <person name="Gaffney L."/>
            <person name="Galibert F."/>
            <person name="Gante H.F."/>
            <person name="Gnerre S."/>
            <person name="Greuter L."/>
            <person name="Guyon R."/>
            <person name="Haddad N.S."/>
            <person name="Haerty W."/>
            <person name="Harris R.M."/>
            <person name="Hofmann H.A."/>
            <person name="Hourlier T."/>
            <person name="Hulata G."/>
            <person name="Jaffe D.B."/>
            <person name="Lara M."/>
            <person name="Lee A.P."/>
            <person name="MacCallum I."/>
            <person name="Mwaiko S."/>
            <person name="Nikaido M."/>
            <person name="Nishihara H."/>
            <person name="Ozouf-Costaz C."/>
            <person name="Penman D.J."/>
            <person name="Przybylski D."/>
            <person name="Rakotomanga M."/>
            <person name="Renn S.C.P."/>
            <person name="Ribeiro F.J."/>
            <person name="Ron M."/>
            <person name="Salzburger W."/>
            <person name="Sanchez-Pulido L."/>
            <person name="Santos M.E."/>
            <person name="Searle S."/>
            <person name="Sharpe T."/>
            <person name="Swofford R."/>
            <person name="Tan F.J."/>
            <person name="Williams L."/>
            <person name="Young S."/>
            <person name="Yin S."/>
            <person name="Okada N."/>
            <person name="Kocher T.D."/>
            <person name="Miska E.A."/>
            <person name="Lander E.S."/>
            <person name="Venkatesh B."/>
            <person name="Fernald R.D."/>
            <person name="Meyer A."/>
            <person name="Ponting C.P."/>
            <person name="Streelman J.T."/>
            <person name="Lindblad-Toh K."/>
            <person name="Seehausen O."/>
            <person name="Di Palma F."/>
        </authorList>
    </citation>
    <scope>NUCLEOTIDE SEQUENCE</scope>
</reference>